<feature type="compositionally biased region" description="Low complexity" evidence="1">
    <location>
        <begin position="15"/>
        <end position="28"/>
    </location>
</feature>
<dbReference type="InParanoid" id="J4H319"/>
<organism evidence="2 3">
    <name type="scientific">Fibroporia radiculosa</name>
    <dbReference type="NCBI Taxonomy" id="599839"/>
    <lineage>
        <taxon>Eukaryota</taxon>
        <taxon>Fungi</taxon>
        <taxon>Dikarya</taxon>
        <taxon>Basidiomycota</taxon>
        <taxon>Agaricomycotina</taxon>
        <taxon>Agaricomycetes</taxon>
        <taxon>Polyporales</taxon>
        <taxon>Fibroporiaceae</taxon>
        <taxon>Fibroporia</taxon>
    </lineage>
</organism>
<dbReference type="Proteomes" id="UP000006352">
    <property type="component" value="Unassembled WGS sequence"/>
</dbReference>
<name>J4H319_9APHY</name>
<keyword evidence="3" id="KW-1185">Reference proteome</keyword>
<evidence type="ECO:0000313" key="3">
    <source>
        <dbReference type="Proteomes" id="UP000006352"/>
    </source>
</evidence>
<reference evidence="2 3" key="1">
    <citation type="journal article" date="2012" name="Appl. Environ. Microbiol.">
        <title>Short-read sequencing for genomic analysis of the brown rot fungus Fibroporia radiculosa.</title>
        <authorList>
            <person name="Tang J.D."/>
            <person name="Perkins A.D."/>
            <person name="Sonstegard T.S."/>
            <person name="Schroeder S.G."/>
            <person name="Burgess S.C."/>
            <person name="Diehl S.V."/>
        </authorList>
    </citation>
    <scope>NUCLEOTIDE SEQUENCE [LARGE SCALE GENOMIC DNA]</scope>
    <source>
        <strain evidence="2 3">TFFH 294</strain>
    </source>
</reference>
<evidence type="ECO:0000313" key="2">
    <source>
        <dbReference type="EMBL" id="CCM02504.1"/>
    </source>
</evidence>
<sequence>MSSSVLRSQAVRALAASSRASPFAAARAVHPISRRYATTPDPTHPTDAPKPSDVPTPQGGNNALMWLAGATALGVGGWYYLREDGQDIHAKRKADQEAAVAKAKELNELGKRTAHDVVREGEKGYADLKASGKDKLDDVRSRANDTQSAVERQYDAAKSSVSNTYNAAAHTVGDAEARAKATYDDAKQRAEQTTQSWGAWFGSWFGLGRQKAEDAERKTALEVASGASKVQKEAEKRA</sequence>
<dbReference type="OrthoDB" id="3266879at2759"/>
<feature type="region of interest" description="Disordered" evidence="1">
    <location>
        <begin position="15"/>
        <end position="60"/>
    </location>
</feature>
<dbReference type="HOGENOM" id="CLU_100706_1_0_1"/>
<dbReference type="EMBL" id="HE797083">
    <property type="protein sequence ID" value="CCM02504.1"/>
    <property type="molecule type" value="Genomic_DNA"/>
</dbReference>
<evidence type="ECO:0000256" key="1">
    <source>
        <dbReference type="SAM" id="MobiDB-lite"/>
    </source>
</evidence>
<dbReference type="AlphaFoldDB" id="J4H319"/>
<dbReference type="STRING" id="599839.J4H319"/>
<accession>J4H319</accession>
<dbReference type="GeneID" id="24097415"/>
<dbReference type="RefSeq" id="XP_012181787.1">
    <property type="nucleotide sequence ID" value="XM_012326397.1"/>
</dbReference>
<proteinExistence type="predicted"/>
<protein>
    <submittedName>
        <fullName evidence="2">Uncharacterized protein</fullName>
    </submittedName>
</protein>
<gene>
    <name evidence="2" type="ORF">FIBRA_04606</name>
</gene>